<protein>
    <recommendedName>
        <fullName evidence="5">MYND-type domain-containing protein</fullName>
    </recommendedName>
</protein>
<evidence type="ECO:0000259" key="5">
    <source>
        <dbReference type="PROSITE" id="PS50865"/>
    </source>
</evidence>
<evidence type="ECO:0000256" key="1">
    <source>
        <dbReference type="ARBA" id="ARBA00022723"/>
    </source>
</evidence>
<feature type="domain" description="MYND-type" evidence="5">
    <location>
        <begin position="245"/>
        <end position="298"/>
    </location>
</feature>
<name>A0A067NGP9_PLEO1</name>
<keyword evidence="3" id="KW-0862">Zinc</keyword>
<proteinExistence type="predicted"/>
<dbReference type="EMBL" id="KL198010">
    <property type="protein sequence ID" value="KDQ26155.1"/>
    <property type="molecule type" value="Genomic_DNA"/>
</dbReference>
<sequence length="441" mass="50462">MVFSKFVSAESSDPAALALRHTDAASVLQYIAFGVRQWNPSLNMKAYIASPCAMLEFLIQQFDEVPGTLLHRDLVMCLRDIRGPPASSYYHPLDATHTLTHWSVGIVTRLRLMSLPAIPGRLSPQAYRAFICAMTVLLAIHYDPRGPTWVHLAMNNGLIRVLASARNIWPNQCPEISATLLRKVLLPYLFYYRVCVAVNAQLDWLPNLDLDHLVSIDASWAQLVQIARHRGKYTSVQQMSPRWYCRWCMTDSRLVNYVCGGCRDVYYCSQQCQSSDWDGHGPNKHPLRFDFPPHHEVCREGEFLIPYEVEPFASLHLAPIDTRYIKSFVRETILRHWKAIVEPLKKYQPSIPSLRVDLTGLVTTVALTEPSPEATRRLNGEREFRIDIVFPRPGGREPAVLNAVIIYPEPDPKEEYVPWLEEHLESLKMLQGVDFDPMLTR</sequence>
<evidence type="ECO:0000313" key="6">
    <source>
        <dbReference type="EMBL" id="KDQ26155.1"/>
    </source>
</evidence>
<dbReference type="VEuPathDB" id="FungiDB:PLEOSDRAFT_160743"/>
<reference evidence="7" key="1">
    <citation type="journal article" date="2014" name="Proc. Natl. Acad. Sci. U.S.A.">
        <title>Extensive sampling of basidiomycete genomes demonstrates inadequacy of the white-rot/brown-rot paradigm for wood decay fungi.</title>
        <authorList>
            <person name="Riley R."/>
            <person name="Salamov A.A."/>
            <person name="Brown D.W."/>
            <person name="Nagy L.G."/>
            <person name="Floudas D."/>
            <person name="Held B.W."/>
            <person name="Levasseur A."/>
            <person name="Lombard V."/>
            <person name="Morin E."/>
            <person name="Otillar R."/>
            <person name="Lindquist E.A."/>
            <person name="Sun H."/>
            <person name="LaButti K.M."/>
            <person name="Schmutz J."/>
            <person name="Jabbour D."/>
            <person name="Luo H."/>
            <person name="Baker S.E."/>
            <person name="Pisabarro A.G."/>
            <person name="Walton J.D."/>
            <person name="Blanchette R.A."/>
            <person name="Henrissat B."/>
            <person name="Martin F."/>
            <person name="Cullen D."/>
            <person name="Hibbett D.S."/>
            <person name="Grigoriev I.V."/>
        </authorList>
    </citation>
    <scope>NUCLEOTIDE SEQUENCE [LARGE SCALE GENOMIC DNA]</scope>
    <source>
        <strain evidence="7">PC15</strain>
    </source>
</reference>
<dbReference type="InterPro" id="IPR002893">
    <property type="entry name" value="Znf_MYND"/>
</dbReference>
<accession>A0A067NGP9</accession>
<evidence type="ECO:0000256" key="4">
    <source>
        <dbReference type="PROSITE-ProRule" id="PRU00134"/>
    </source>
</evidence>
<dbReference type="PROSITE" id="PS50865">
    <property type="entry name" value="ZF_MYND_2"/>
    <property type="match status" value="1"/>
</dbReference>
<dbReference type="Proteomes" id="UP000027073">
    <property type="component" value="Unassembled WGS sequence"/>
</dbReference>
<organism evidence="6 7">
    <name type="scientific">Pleurotus ostreatus (strain PC15)</name>
    <name type="common">Oyster mushroom</name>
    <dbReference type="NCBI Taxonomy" id="1137138"/>
    <lineage>
        <taxon>Eukaryota</taxon>
        <taxon>Fungi</taxon>
        <taxon>Dikarya</taxon>
        <taxon>Basidiomycota</taxon>
        <taxon>Agaricomycotina</taxon>
        <taxon>Agaricomycetes</taxon>
        <taxon>Agaricomycetidae</taxon>
        <taxon>Agaricales</taxon>
        <taxon>Pleurotineae</taxon>
        <taxon>Pleurotaceae</taxon>
        <taxon>Pleurotus</taxon>
    </lineage>
</organism>
<dbReference type="OrthoDB" id="2882414at2759"/>
<keyword evidence="2 4" id="KW-0863">Zinc-finger</keyword>
<dbReference type="HOGENOM" id="CLU_621299_0_0_1"/>
<dbReference type="InParanoid" id="A0A067NGP9"/>
<dbReference type="SUPFAM" id="SSF144232">
    <property type="entry name" value="HIT/MYND zinc finger-like"/>
    <property type="match status" value="1"/>
</dbReference>
<dbReference type="GO" id="GO:0008270">
    <property type="term" value="F:zinc ion binding"/>
    <property type="evidence" value="ECO:0007669"/>
    <property type="project" value="UniProtKB-KW"/>
</dbReference>
<keyword evidence="1" id="KW-0479">Metal-binding</keyword>
<dbReference type="Gene3D" id="6.10.140.2220">
    <property type="match status" value="1"/>
</dbReference>
<evidence type="ECO:0000256" key="2">
    <source>
        <dbReference type="ARBA" id="ARBA00022771"/>
    </source>
</evidence>
<gene>
    <name evidence="6" type="ORF">PLEOSDRAFT_160743</name>
</gene>
<evidence type="ECO:0000313" key="7">
    <source>
        <dbReference type="Proteomes" id="UP000027073"/>
    </source>
</evidence>
<evidence type="ECO:0000256" key="3">
    <source>
        <dbReference type="ARBA" id="ARBA00022833"/>
    </source>
</evidence>
<dbReference type="Pfam" id="PF01753">
    <property type="entry name" value="zf-MYND"/>
    <property type="match status" value="1"/>
</dbReference>
<dbReference type="AlphaFoldDB" id="A0A067NGP9"/>